<evidence type="ECO:0000256" key="2">
    <source>
        <dbReference type="ARBA" id="ARBA00022963"/>
    </source>
</evidence>
<dbReference type="InterPro" id="IPR016035">
    <property type="entry name" value="Acyl_Trfase/lysoPLipase"/>
</dbReference>
<dbReference type="PANTHER" id="PTHR24185">
    <property type="entry name" value="CALCIUM-INDEPENDENT PHOSPHOLIPASE A2-GAMMA"/>
    <property type="match status" value="1"/>
</dbReference>
<dbReference type="AlphaFoldDB" id="A0A101MG45"/>
<evidence type="ECO:0000259" key="5">
    <source>
        <dbReference type="PROSITE" id="PS51635"/>
    </source>
</evidence>
<dbReference type="GO" id="GO:0019369">
    <property type="term" value="P:arachidonate metabolic process"/>
    <property type="evidence" value="ECO:0007669"/>
    <property type="project" value="TreeGrafter"/>
</dbReference>
<keyword evidence="1" id="KW-0378">Hydrolase</keyword>
<dbReference type="GO" id="GO:0046486">
    <property type="term" value="P:glycerolipid metabolic process"/>
    <property type="evidence" value="ECO:0007669"/>
    <property type="project" value="UniProtKB-ARBA"/>
</dbReference>
<protein>
    <recommendedName>
        <fullName evidence="5">PNPLA domain-containing protein</fullName>
    </recommendedName>
</protein>
<keyword evidence="2" id="KW-0442">Lipid degradation</keyword>
<comment type="caution">
    <text evidence="4">Lacks conserved residue(s) required for the propagation of feature annotation.</text>
</comment>
<evidence type="ECO:0000256" key="1">
    <source>
        <dbReference type="ARBA" id="ARBA00022801"/>
    </source>
</evidence>
<evidence type="ECO:0000256" key="3">
    <source>
        <dbReference type="ARBA" id="ARBA00023098"/>
    </source>
</evidence>
<feature type="domain" description="PNPLA" evidence="5">
    <location>
        <begin position="1"/>
        <end position="158"/>
    </location>
</feature>
<reference evidence="6 7" key="1">
    <citation type="submission" date="2015-10" db="EMBL/GenBank/DDBJ databases">
        <title>Genome sequencing of Penicillium freii.</title>
        <authorList>
            <person name="Nguyen H.D."/>
            <person name="Visagie C.M."/>
            <person name="Seifert K.A."/>
        </authorList>
    </citation>
    <scope>NUCLEOTIDE SEQUENCE [LARGE SCALE GENOMIC DNA]</scope>
    <source>
        <strain evidence="6 7">DAOM 242723</strain>
    </source>
</reference>
<evidence type="ECO:0000256" key="4">
    <source>
        <dbReference type="PROSITE-ProRule" id="PRU01161"/>
    </source>
</evidence>
<name>A0A101MG45_PENFR</name>
<accession>A0A101MG45</accession>
<dbReference type="GO" id="GO:0047499">
    <property type="term" value="F:calcium-independent phospholipase A2 activity"/>
    <property type="evidence" value="ECO:0007669"/>
    <property type="project" value="TreeGrafter"/>
</dbReference>
<dbReference type="EMBL" id="LLXE01000198">
    <property type="protein sequence ID" value="KUM59954.1"/>
    <property type="molecule type" value="Genomic_DNA"/>
</dbReference>
<dbReference type="Gene3D" id="3.40.1090.10">
    <property type="entry name" value="Cytosolic phospholipase A2 catalytic domain"/>
    <property type="match status" value="1"/>
</dbReference>
<dbReference type="Pfam" id="PF01734">
    <property type="entry name" value="Patatin"/>
    <property type="match status" value="1"/>
</dbReference>
<dbReference type="OrthoDB" id="5986190at2759"/>
<dbReference type="PROSITE" id="PS51635">
    <property type="entry name" value="PNPLA"/>
    <property type="match status" value="1"/>
</dbReference>
<evidence type="ECO:0000313" key="6">
    <source>
        <dbReference type="EMBL" id="KUM59954.1"/>
    </source>
</evidence>
<proteinExistence type="predicted"/>
<dbReference type="STRING" id="48697.A0A101MG45"/>
<evidence type="ECO:0000313" key="7">
    <source>
        <dbReference type="Proteomes" id="UP000055045"/>
    </source>
</evidence>
<dbReference type="GO" id="GO:0016020">
    <property type="term" value="C:membrane"/>
    <property type="evidence" value="ECO:0007669"/>
    <property type="project" value="TreeGrafter"/>
</dbReference>
<keyword evidence="7" id="KW-1185">Reference proteome</keyword>
<dbReference type="SUPFAM" id="SSF52151">
    <property type="entry name" value="FabD/lysophospholipase-like"/>
    <property type="match status" value="1"/>
</dbReference>
<comment type="caution">
    <text evidence="6">The sequence shown here is derived from an EMBL/GenBank/DDBJ whole genome shotgun (WGS) entry which is preliminary data.</text>
</comment>
<keyword evidence="3" id="KW-0443">Lipid metabolism</keyword>
<gene>
    <name evidence="6" type="ORF">ACN42_g7183</name>
</gene>
<dbReference type="PANTHER" id="PTHR24185:SF1">
    <property type="entry name" value="CALCIUM-INDEPENDENT PHOSPHOLIPASE A2-GAMMA"/>
    <property type="match status" value="1"/>
</dbReference>
<sequence>MLGRLGMTVDECIRAYRTVAKRVFIPKRNAIIPGRSNGAAFEEIIKETVREFCTDRECVKRRHHGLSTPPCKHSDLLFREQACTKTVVLALTKDNIDARPTLFRTYDQSSSLKDCTIWEVARAGSAEPTFFKPIKLGKEGIEYIDAGLGYSNPCDKLIAEARNAFPGRSDLQILSIGTGLTSVVEMKNTRVSIIKALQKMATSPNEVAASLDAEYGDSGQYFRFTVERGLENIASSDWDQDSTIAAHTNNYLSQKSREIEKFVKTFATRLEQNKPDSLQFMKTLMINPPLNS</sequence>
<dbReference type="InterPro" id="IPR002641">
    <property type="entry name" value="PNPLA_dom"/>
</dbReference>
<organism evidence="6 7">
    <name type="scientific">Penicillium freii</name>
    <dbReference type="NCBI Taxonomy" id="48697"/>
    <lineage>
        <taxon>Eukaryota</taxon>
        <taxon>Fungi</taxon>
        <taxon>Dikarya</taxon>
        <taxon>Ascomycota</taxon>
        <taxon>Pezizomycotina</taxon>
        <taxon>Eurotiomycetes</taxon>
        <taxon>Eurotiomycetidae</taxon>
        <taxon>Eurotiales</taxon>
        <taxon>Aspergillaceae</taxon>
        <taxon>Penicillium</taxon>
    </lineage>
</organism>
<dbReference type="Proteomes" id="UP000055045">
    <property type="component" value="Unassembled WGS sequence"/>
</dbReference>
<dbReference type="GO" id="GO:0016042">
    <property type="term" value="P:lipid catabolic process"/>
    <property type="evidence" value="ECO:0007669"/>
    <property type="project" value="UniProtKB-KW"/>
</dbReference>